<keyword evidence="5 10" id="KW-0418">Kinase</keyword>
<feature type="domain" description="Cytidylate kinase" evidence="9">
    <location>
        <begin position="13"/>
        <end position="233"/>
    </location>
</feature>
<comment type="catalytic activity">
    <reaction evidence="7">
        <text>dCMP + ATP = dCDP + ADP</text>
        <dbReference type="Rhea" id="RHEA:25094"/>
        <dbReference type="ChEBI" id="CHEBI:30616"/>
        <dbReference type="ChEBI" id="CHEBI:57566"/>
        <dbReference type="ChEBI" id="CHEBI:58593"/>
        <dbReference type="ChEBI" id="CHEBI:456216"/>
        <dbReference type="EC" id="2.7.4.25"/>
    </reaction>
</comment>
<dbReference type="GO" id="GO:0015949">
    <property type="term" value="P:nucleobase-containing small molecule interconversion"/>
    <property type="evidence" value="ECO:0007669"/>
    <property type="project" value="TreeGrafter"/>
</dbReference>
<protein>
    <recommendedName>
        <fullName evidence="2">(d)CMP kinase</fullName>
        <ecNumber evidence="2">2.7.4.25</ecNumber>
    </recommendedName>
</protein>
<dbReference type="NCBIfam" id="TIGR00017">
    <property type="entry name" value="cmk"/>
    <property type="match status" value="1"/>
</dbReference>
<evidence type="ECO:0000256" key="2">
    <source>
        <dbReference type="ARBA" id="ARBA00012906"/>
    </source>
</evidence>
<accession>A0A3B1ANC5</accession>
<dbReference type="EMBL" id="UOFT01000045">
    <property type="protein sequence ID" value="VAW95424.1"/>
    <property type="molecule type" value="Genomic_DNA"/>
</dbReference>
<dbReference type="HAMAP" id="MF_00238">
    <property type="entry name" value="Cytidyl_kinase_type1"/>
    <property type="match status" value="1"/>
</dbReference>
<dbReference type="GO" id="GO:0036431">
    <property type="term" value="F:dCMP kinase activity"/>
    <property type="evidence" value="ECO:0007669"/>
    <property type="project" value="InterPro"/>
</dbReference>
<dbReference type="GO" id="GO:0005524">
    <property type="term" value="F:ATP binding"/>
    <property type="evidence" value="ECO:0007669"/>
    <property type="project" value="UniProtKB-KW"/>
</dbReference>
<dbReference type="EC" id="2.7.4.25" evidence="2"/>
<comment type="similarity">
    <text evidence="1">Belongs to the cytidylate kinase family. Type 1 subfamily.</text>
</comment>
<keyword evidence="6" id="KW-0067">ATP-binding</keyword>
<evidence type="ECO:0000256" key="1">
    <source>
        <dbReference type="ARBA" id="ARBA00009427"/>
    </source>
</evidence>
<sequence>MVENTTSVKVPVITIDGPSGSGKGTICSLLAAELKWHLLDSGALYRLVAFGALKHGIDFADTDKIADYARQLDIHFDVSKPNPETGATEVAVVLEGEAVGDGIRTEKCGNNASKVAAIPAVRAALLERQRQFLLPPGLIADGRDMGTVVFPDAKLKIYLTASAEERANRRFKQLKEKGINVTVGSLIREINERDERDMNRSVAPLKPAEDAHVVDTSSMPINEVIQHVLQLYRQVFN</sequence>
<comment type="catalytic activity">
    <reaction evidence="8">
        <text>CMP + ATP = CDP + ADP</text>
        <dbReference type="Rhea" id="RHEA:11600"/>
        <dbReference type="ChEBI" id="CHEBI:30616"/>
        <dbReference type="ChEBI" id="CHEBI:58069"/>
        <dbReference type="ChEBI" id="CHEBI:60377"/>
        <dbReference type="ChEBI" id="CHEBI:456216"/>
        <dbReference type="EC" id="2.7.4.25"/>
    </reaction>
</comment>
<dbReference type="InterPro" id="IPR011994">
    <property type="entry name" value="Cytidylate_kinase_dom"/>
</dbReference>
<dbReference type="InterPro" id="IPR027417">
    <property type="entry name" value="P-loop_NTPase"/>
</dbReference>
<evidence type="ECO:0000256" key="6">
    <source>
        <dbReference type="ARBA" id="ARBA00022840"/>
    </source>
</evidence>
<keyword evidence="3 10" id="KW-0808">Transferase</keyword>
<evidence type="ECO:0000256" key="3">
    <source>
        <dbReference type="ARBA" id="ARBA00022679"/>
    </source>
</evidence>
<dbReference type="GO" id="GO:0036430">
    <property type="term" value="F:CMP kinase activity"/>
    <property type="evidence" value="ECO:0007669"/>
    <property type="project" value="RHEA"/>
</dbReference>
<evidence type="ECO:0000256" key="4">
    <source>
        <dbReference type="ARBA" id="ARBA00022741"/>
    </source>
</evidence>
<evidence type="ECO:0000256" key="8">
    <source>
        <dbReference type="ARBA" id="ARBA00048478"/>
    </source>
</evidence>
<name>A0A3B1ANC5_9ZZZZ</name>
<evidence type="ECO:0000313" key="10">
    <source>
        <dbReference type="EMBL" id="VAW95424.1"/>
    </source>
</evidence>
<evidence type="ECO:0000259" key="9">
    <source>
        <dbReference type="Pfam" id="PF02224"/>
    </source>
</evidence>
<dbReference type="Pfam" id="PF02224">
    <property type="entry name" value="Cytidylate_kin"/>
    <property type="match status" value="1"/>
</dbReference>
<evidence type="ECO:0000256" key="5">
    <source>
        <dbReference type="ARBA" id="ARBA00022777"/>
    </source>
</evidence>
<evidence type="ECO:0000256" key="7">
    <source>
        <dbReference type="ARBA" id="ARBA00047615"/>
    </source>
</evidence>
<dbReference type="PANTHER" id="PTHR21299">
    <property type="entry name" value="CYTIDYLATE KINASE/PANTOATE-BETA-ALANINE LIGASE"/>
    <property type="match status" value="1"/>
</dbReference>
<dbReference type="PANTHER" id="PTHR21299:SF2">
    <property type="entry name" value="CYTIDYLATE KINASE"/>
    <property type="match status" value="1"/>
</dbReference>
<gene>
    <name evidence="10" type="ORF">MNBD_GAMMA23-998</name>
</gene>
<dbReference type="GO" id="GO:0005829">
    <property type="term" value="C:cytosol"/>
    <property type="evidence" value="ECO:0007669"/>
    <property type="project" value="TreeGrafter"/>
</dbReference>
<dbReference type="InterPro" id="IPR003136">
    <property type="entry name" value="Cytidylate_kin"/>
</dbReference>
<dbReference type="AlphaFoldDB" id="A0A3B1ANC5"/>
<organism evidence="10">
    <name type="scientific">hydrothermal vent metagenome</name>
    <dbReference type="NCBI Taxonomy" id="652676"/>
    <lineage>
        <taxon>unclassified sequences</taxon>
        <taxon>metagenomes</taxon>
        <taxon>ecological metagenomes</taxon>
    </lineage>
</organism>
<reference evidence="10" key="1">
    <citation type="submission" date="2018-06" db="EMBL/GenBank/DDBJ databases">
        <authorList>
            <person name="Zhirakovskaya E."/>
        </authorList>
    </citation>
    <scope>NUCLEOTIDE SEQUENCE</scope>
</reference>
<keyword evidence="4" id="KW-0547">Nucleotide-binding</keyword>
<dbReference type="Gene3D" id="3.40.50.300">
    <property type="entry name" value="P-loop containing nucleotide triphosphate hydrolases"/>
    <property type="match status" value="1"/>
</dbReference>
<dbReference type="CDD" id="cd02020">
    <property type="entry name" value="CMPK"/>
    <property type="match status" value="1"/>
</dbReference>
<dbReference type="SUPFAM" id="SSF52540">
    <property type="entry name" value="P-loop containing nucleoside triphosphate hydrolases"/>
    <property type="match status" value="1"/>
</dbReference>
<proteinExistence type="inferred from homology"/>